<evidence type="ECO:0000256" key="2">
    <source>
        <dbReference type="ARBA" id="ARBA00022714"/>
    </source>
</evidence>
<dbReference type="Gene3D" id="1.10.10.1590">
    <property type="entry name" value="NADH-quinone oxidoreductase subunit E"/>
    <property type="match status" value="1"/>
</dbReference>
<evidence type="ECO:0000256" key="1">
    <source>
        <dbReference type="ARBA" id="ARBA00010643"/>
    </source>
</evidence>
<dbReference type="GO" id="GO:0016491">
    <property type="term" value="F:oxidoreductase activity"/>
    <property type="evidence" value="ECO:0007669"/>
    <property type="project" value="UniProtKB-KW"/>
</dbReference>
<name>A0A7C3V0M1_9BACT</name>
<reference evidence="8" key="1">
    <citation type="journal article" date="2020" name="mSystems">
        <title>Genome- and Community-Level Interaction Insights into Carbon Utilization and Element Cycling Functions of Hydrothermarchaeota in Hydrothermal Sediment.</title>
        <authorList>
            <person name="Zhou Z."/>
            <person name="Liu Y."/>
            <person name="Xu W."/>
            <person name="Pan J."/>
            <person name="Luo Z.H."/>
            <person name="Li M."/>
        </authorList>
    </citation>
    <scope>NUCLEOTIDE SEQUENCE [LARGE SCALE GENOMIC DNA]</scope>
    <source>
        <strain evidence="8">SpSt-897</strain>
    </source>
</reference>
<evidence type="ECO:0000256" key="7">
    <source>
        <dbReference type="PIRSR" id="PIRSR000216-1"/>
    </source>
</evidence>
<keyword evidence="4 7" id="KW-0408">Iron</keyword>
<dbReference type="InterPro" id="IPR028431">
    <property type="entry name" value="NADP_DH_HndA-like"/>
</dbReference>
<gene>
    <name evidence="8" type="primary">nuoE</name>
    <name evidence="8" type="ORF">ENW96_10400</name>
</gene>
<evidence type="ECO:0000256" key="3">
    <source>
        <dbReference type="ARBA" id="ARBA00022723"/>
    </source>
</evidence>
<dbReference type="CDD" id="cd03064">
    <property type="entry name" value="TRX_Fd_NuoE"/>
    <property type="match status" value="1"/>
</dbReference>
<dbReference type="FunFam" id="3.40.30.10:FF:000015">
    <property type="entry name" value="NADH-quinone oxidoreductase subunit E"/>
    <property type="match status" value="1"/>
</dbReference>
<dbReference type="EMBL" id="DTMF01000256">
    <property type="protein sequence ID" value="HGF34781.1"/>
    <property type="molecule type" value="Genomic_DNA"/>
</dbReference>
<dbReference type="Gene3D" id="3.40.30.10">
    <property type="entry name" value="Glutaredoxin"/>
    <property type="match status" value="1"/>
</dbReference>
<dbReference type="GO" id="GO:0051537">
    <property type="term" value="F:2 iron, 2 sulfur cluster binding"/>
    <property type="evidence" value="ECO:0007669"/>
    <property type="project" value="UniProtKB-KW"/>
</dbReference>
<evidence type="ECO:0000256" key="5">
    <source>
        <dbReference type="ARBA" id="ARBA00023014"/>
    </source>
</evidence>
<dbReference type="GO" id="GO:0046872">
    <property type="term" value="F:metal ion binding"/>
    <property type="evidence" value="ECO:0007669"/>
    <property type="project" value="UniProtKB-KW"/>
</dbReference>
<comment type="cofactor">
    <cofactor evidence="6">
        <name>[2Fe-2S] cluster</name>
        <dbReference type="ChEBI" id="CHEBI:190135"/>
    </cofactor>
</comment>
<dbReference type="InterPro" id="IPR041921">
    <property type="entry name" value="NuoE_N"/>
</dbReference>
<proteinExistence type="inferred from homology"/>
<dbReference type="PANTHER" id="PTHR43342:SF1">
    <property type="entry name" value="BIFURCATING [FEFE] HYDROGENASE GAMMA SUBUNIT"/>
    <property type="match status" value="1"/>
</dbReference>
<keyword evidence="5 7" id="KW-0411">Iron-sulfur</keyword>
<feature type="binding site" evidence="7">
    <location>
        <position position="121"/>
    </location>
    <ligand>
        <name>[2Fe-2S] cluster</name>
        <dbReference type="ChEBI" id="CHEBI:190135"/>
    </ligand>
</feature>
<keyword evidence="8" id="KW-0560">Oxidoreductase</keyword>
<evidence type="ECO:0000256" key="6">
    <source>
        <dbReference type="ARBA" id="ARBA00034078"/>
    </source>
</evidence>
<comment type="caution">
    <text evidence="8">The sequence shown here is derived from an EMBL/GenBank/DDBJ whole genome shotgun (WGS) entry which is preliminary data.</text>
</comment>
<dbReference type="NCBIfam" id="TIGR01958">
    <property type="entry name" value="nuoE_fam"/>
    <property type="match status" value="1"/>
</dbReference>
<dbReference type="EC" id="1.6.5.11" evidence="8"/>
<dbReference type="PIRSF" id="PIRSF000216">
    <property type="entry name" value="NADH_DH_24kDa"/>
    <property type="match status" value="1"/>
</dbReference>
<dbReference type="PANTHER" id="PTHR43342">
    <property type="entry name" value="NADH-QUINONE OXIDOREDUCTASE, E SUBUNIT"/>
    <property type="match status" value="1"/>
</dbReference>
<dbReference type="AlphaFoldDB" id="A0A7C3V0M1"/>
<feature type="binding site" evidence="7">
    <location>
        <position position="76"/>
    </location>
    <ligand>
        <name>[2Fe-2S] cluster</name>
        <dbReference type="ChEBI" id="CHEBI:190135"/>
    </ligand>
</feature>
<dbReference type="FunFam" id="1.10.10.1590:FF:000001">
    <property type="entry name" value="NADH-quinone oxidoreductase subunit E"/>
    <property type="match status" value="1"/>
</dbReference>
<comment type="similarity">
    <text evidence="1">Belongs to the complex I 24 kDa subunit family.</text>
</comment>
<evidence type="ECO:0000256" key="4">
    <source>
        <dbReference type="ARBA" id="ARBA00023004"/>
    </source>
</evidence>
<sequence length="151" mass="16928">MDVQRLEAILSRYEGESTDLIPVLQDIQDTYNFLPKDELKVVAQRLNVPLTQIYSVATFYTMFSLVPKGEHQIKVCLGTTCHLRGGQRLVDALSSRLGCEVGYTTKDGSFSLETVGCLGSCAQAPVMMIDDKYYARVKVDKVPKILKLYQK</sequence>
<feature type="binding site" evidence="7">
    <location>
        <position position="81"/>
    </location>
    <ligand>
        <name>[2Fe-2S] cluster</name>
        <dbReference type="ChEBI" id="CHEBI:190135"/>
    </ligand>
</feature>
<dbReference type="InterPro" id="IPR002023">
    <property type="entry name" value="NuoE-like"/>
</dbReference>
<dbReference type="InterPro" id="IPR036249">
    <property type="entry name" value="Thioredoxin-like_sf"/>
</dbReference>
<feature type="binding site" evidence="7">
    <location>
        <position position="117"/>
    </location>
    <ligand>
        <name>[2Fe-2S] cluster</name>
        <dbReference type="ChEBI" id="CHEBI:190135"/>
    </ligand>
</feature>
<dbReference type="PROSITE" id="PS01099">
    <property type="entry name" value="COMPLEX1_24K"/>
    <property type="match status" value="1"/>
</dbReference>
<keyword evidence="2 7" id="KW-0001">2Fe-2S</keyword>
<protein>
    <submittedName>
        <fullName evidence="8">NADH-quinone oxidoreductase subunit NuoE</fullName>
        <ecNumber evidence="8">1.6.5.11</ecNumber>
    </submittedName>
</protein>
<dbReference type="InterPro" id="IPR042128">
    <property type="entry name" value="NuoE_dom"/>
</dbReference>
<evidence type="ECO:0000313" key="8">
    <source>
        <dbReference type="EMBL" id="HGF34781.1"/>
    </source>
</evidence>
<dbReference type="Pfam" id="PF01257">
    <property type="entry name" value="2Fe-2S_thioredx"/>
    <property type="match status" value="1"/>
</dbReference>
<comment type="cofactor">
    <cofactor evidence="7">
        <name>[2Fe-2S] cluster</name>
        <dbReference type="ChEBI" id="CHEBI:190135"/>
    </cofactor>
    <text evidence="7">Binds 1 [2Fe-2S] cluster.</text>
</comment>
<accession>A0A7C3V0M1</accession>
<keyword evidence="3 7" id="KW-0479">Metal-binding</keyword>
<dbReference type="SUPFAM" id="SSF52833">
    <property type="entry name" value="Thioredoxin-like"/>
    <property type="match status" value="1"/>
</dbReference>
<organism evidence="8">
    <name type="scientific">Desulfobacca acetoxidans</name>
    <dbReference type="NCBI Taxonomy" id="60893"/>
    <lineage>
        <taxon>Bacteria</taxon>
        <taxon>Pseudomonadati</taxon>
        <taxon>Thermodesulfobacteriota</taxon>
        <taxon>Desulfobaccia</taxon>
        <taxon>Desulfobaccales</taxon>
        <taxon>Desulfobaccaceae</taxon>
        <taxon>Desulfobacca</taxon>
    </lineage>
</organism>
<dbReference type="NCBIfam" id="NF005722">
    <property type="entry name" value="PRK07539.1-2"/>
    <property type="match status" value="1"/>
</dbReference>